<evidence type="ECO:0000313" key="3">
    <source>
        <dbReference type="Proteomes" id="UP000735302"/>
    </source>
</evidence>
<reference evidence="2 3" key="1">
    <citation type="journal article" date="2021" name="Elife">
        <title>Chloroplast acquisition without the gene transfer in kleptoplastic sea slugs, Plakobranchus ocellatus.</title>
        <authorList>
            <person name="Maeda T."/>
            <person name="Takahashi S."/>
            <person name="Yoshida T."/>
            <person name="Shimamura S."/>
            <person name="Takaki Y."/>
            <person name="Nagai Y."/>
            <person name="Toyoda A."/>
            <person name="Suzuki Y."/>
            <person name="Arimoto A."/>
            <person name="Ishii H."/>
            <person name="Satoh N."/>
            <person name="Nishiyama T."/>
            <person name="Hasebe M."/>
            <person name="Maruyama T."/>
            <person name="Minagawa J."/>
            <person name="Obokata J."/>
            <person name="Shigenobu S."/>
        </authorList>
    </citation>
    <scope>NUCLEOTIDE SEQUENCE [LARGE SCALE GENOMIC DNA]</scope>
</reference>
<feature type="region of interest" description="Disordered" evidence="1">
    <location>
        <begin position="40"/>
        <end position="114"/>
    </location>
</feature>
<name>A0AAV4BSK4_9GAST</name>
<evidence type="ECO:0000256" key="1">
    <source>
        <dbReference type="SAM" id="MobiDB-lite"/>
    </source>
</evidence>
<dbReference type="Proteomes" id="UP000735302">
    <property type="component" value="Unassembled WGS sequence"/>
</dbReference>
<accession>A0AAV4BSK4</accession>
<proteinExistence type="predicted"/>
<evidence type="ECO:0000313" key="2">
    <source>
        <dbReference type="EMBL" id="GFO21804.1"/>
    </source>
</evidence>
<organism evidence="2 3">
    <name type="scientific">Plakobranchus ocellatus</name>
    <dbReference type="NCBI Taxonomy" id="259542"/>
    <lineage>
        <taxon>Eukaryota</taxon>
        <taxon>Metazoa</taxon>
        <taxon>Spiralia</taxon>
        <taxon>Lophotrochozoa</taxon>
        <taxon>Mollusca</taxon>
        <taxon>Gastropoda</taxon>
        <taxon>Heterobranchia</taxon>
        <taxon>Euthyneura</taxon>
        <taxon>Panpulmonata</taxon>
        <taxon>Sacoglossa</taxon>
        <taxon>Placobranchoidea</taxon>
        <taxon>Plakobranchidae</taxon>
        <taxon>Plakobranchus</taxon>
    </lineage>
</organism>
<sequence>MITWSAVKDVRLWIGPYTDVTGPGAPAATDAVRVSIRTTGETIGHGAPRNNRFCACRGQESPDKNRSQTSHRGVESWSPVDHGHDRSRSPAPSEGDWSHRKGHNRIKGDRGGSTHLLEFERLAAADDGSSIQRSGR</sequence>
<keyword evidence="3" id="KW-1185">Reference proteome</keyword>
<dbReference type="AlphaFoldDB" id="A0AAV4BSK4"/>
<gene>
    <name evidence="2" type="ORF">PoB_004830900</name>
</gene>
<protein>
    <submittedName>
        <fullName evidence="2">Uncharacterized protein</fullName>
    </submittedName>
</protein>
<dbReference type="EMBL" id="BLXT01005284">
    <property type="protein sequence ID" value="GFO21804.1"/>
    <property type="molecule type" value="Genomic_DNA"/>
</dbReference>
<comment type="caution">
    <text evidence="2">The sequence shown here is derived from an EMBL/GenBank/DDBJ whole genome shotgun (WGS) entry which is preliminary data.</text>
</comment>